<feature type="signal peptide" evidence="3">
    <location>
        <begin position="1"/>
        <end position="18"/>
    </location>
</feature>
<keyword evidence="2" id="KW-0472">Membrane</keyword>
<evidence type="ECO:0000313" key="6">
    <source>
        <dbReference type="Proteomes" id="UP000451233"/>
    </source>
</evidence>
<feature type="chain" id="PRO_5029842080" evidence="3">
    <location>
        <begin position="19"/>
        <end position="249"/>
    </location>
</feature>
<dbReference type="EMBL" id="WVHS01000002">
    <property type="protein sequence ID" value="MXV15728.1"/>
    <property type="molecule type" value="Genomic_DNA"/>
</dbReference>
<dbReference type="RefSeq" id="WP_160906704.1">
    <property type="nucleotide sequence ID" value="NZ_WVHS01000002.1"/>
</dbReference>
<keyword evidence="1" id="KW-0802">TPR repeat</keyword>
<evidence type="ECO:0000256" key="3">
    <source>
        <dbReference type="SAM" id="SignalP"/>
    </source>
</evidence>
<keyword evidence="2" id="KW-1133">Transmembrane helix</keyword>
<dbReference type="InterPro" id="IPR003646">
    <property type="entry name" value="SH3-like_bac-type"/>
</dbReference>
<evidence type="ECO:0000256" key="2">
    <source>
        <dbReference type="SAM" id="Phobius"/>
    </source>
</evidence>
<proteinExistence type="predicted"/>
<keyword evidence="6" id="KW-1185">Reference proteome</keyword>
<dbReference type="AlphaFoldDB" id="A0A7K1XY21"/>
<comment type="caution">
    <text evidence="5">The sequence shown here is derived from an EMBL/GenBank/DDBJ whole genome shotgun (WGS) entry which is preliminary data.</text>
</comment>
<dbReference type="Gene3D" id="1.25.40.10">
    <property type="entry name" value="Tetratricopeptide repeat domain"/>
    <property type="match status" value="1"/>
</dbReference>
<sequence>MKRLALFLLLVLPFCAFAEDPSLFGRANAQYAKSQYKEAAATYRRLISEGFQSAPLYYNMANACYKTGDIPSAILYYEKAARLSPGDEDIRFNLLLANSKITDKIEAVPEFFLAKWWRSAILAFPADALAACAVVFILLGSAAVIAYFFAGSVALKKGAFFVSLILVLLGLAAILMAGLQERYFRDHHQSVVFEGSVTVKSGPSVQSKSLFVVHSGTKVDVLETNGGWIRISLASGNEGWMPVAATREI</sequence>
<dbReference type="Gene3D" id="2.30.30.40">
    <property type="entry name" value="SH3 Domains"/>
    <property type="match status" value="1"/>
</dbReference>
<name>A0A7K1XY21_9SPHI</name>
<evidence type="ECO:0000256" key="1">
    <source>
        <dbReference type="PROSITE-ProRule" id="PRU00339"/>
    </source>
</evidence>
<keyword evidence="2" id="KW-0812">Transmembrane</keyword>
<feature type="repeat" description="TPR" evidence="1">
    <location>
        <begin position="54"/>
        <end position="87"/>
    </location>
</feature>
<feature type="transmembrane region" description="Helical" evidence="2">
    <location>
        <begin position="159"/>
        <end position="179"/>
    </location>
</feature>
<evidence type="ECO:0000259" key="4">
    <source>
        <dbReference type="SMART" id="SM00287"/>
    </source>
</evidence>
<gene>
    <name evidence="5" type="ORF">GS398_10470</name>
</gene>
<dbReference type="Proteomes" id="UP000451233">
    <property type="component" value="Unassembled WGS sequence"/>
</dbReference>
<protein>
    <submittedName>
        <fullName evidence="5">Tetratricopeptide repeat protein</fullName>
    </submittedName>
</protein>
<dbReference type="SMART" id="SM00028">
    <property type="entry name" value="TPR"/>
    <property type="match status" value="2"/>
</dbReference>
<dbReference type="Pfam" id="PF00515">
    <property type="entry name" value="TPR_1"/>
    <property type="match status" value="1"/>
</dbReference>
<keyword evidence="3" id="KW-0732">Signal</keyword>
<dbReference type="SMART" id="SM00287">
    <property type="entry name" value="SH3b"/>
    <property type="match status" value="1"/>
</dbReference>
<dbReference type="SUPFAM" id="SSF48452">
    <property type="entry name" value="TPR-like"/>
    <property type="match status" value="1"/>
</dbReference>
<dbReference type="InterPro" id="IPR019734">
    <property type="entry name" value="TPR_rpt"/>
</dbReference>
<organism evidence="5 6">
    <name type="scientific">Hufsiella ginkgonis</name>
    <dbReference type="NCBI Taxonomy" id="2695274"/>
    <lineage>
        <taxon>Bacteria</taxon>
        <taxon>Pseudomonadati</taxon>
        <taxon>Bacteroidota</taxon>
        <taxon>Sphingobacteriia</taxon>
        <taxon>Sphingobacteriales</taxon>
        <taxon>Sphingobacteriaceae</taxon>
        <taxon>Hufsiella</taxon>
    </lineage>
</organism>
<feature type="domain" description="SH3b" evidence="4">
    <location>
        <begin position="188"/>
        <end position="249"/>
    </location>
</feature>
<accession>A0A7K1XY21</accession>
<dbReference type="PROSITE" id="PS50005">
    <property type="entry name" value="TPR"/>
    <property type="match status" value="1"/>
</dbReference>
<evidence type="ECO:0000313" key="5">
    <source>
        <dbReference type="EMBL" id="MXV15728.1"/>
    </source>
</evidence>
<feature type="transmembrane region" description="Helical" evidence="2">
    <location>
        <begin position="128"/>
        <end position="150"/>
    </location>
</feature>
<dbReference type="InterPro" id="IPR011990">
    <property type="entry name" value="TPR-like_helical_dom_sf"/>
</dbReference>
<dbReference type="Pfam" id="PF08239">
    <property type="entry name" value="SH3_3"/>
    <property type="match status" value="1"/>
</dbReference>
<reference evidence="5 6" key="1">
    <citation type="submission" date="2019-11" db="EMBL/GenBank/DDBJ databases">
        <title>Pedobacter sp. HMF7056 Genome sequencing and assembly.</title>
        <authorList>
            <person name="Kang H."/>
            <person name="Kim H."/>
            <person name="Joh K."/>
        </authorList>
    </citation>
    <scope>NUCLEOTIDE SEQUENCE [LARGE SCALE GENOMIC DNA]</scope>
    <source>
        <strain evidence="5 6">HMF7056</strain>
    </source>
</reference>